<keyword evidence="1" id="KW-0472">Membrane</keyword>
<evidence type="ECO:0000259" key="2">
    <source>
        <dbReference type="PROSITE" id="PS50887"/>
    </source>
</evidence>
<evidence type="ECO:0000313" key="4">
    <source>
        <dbReference type="Proteomes" id="UP001601444"/>
    </source>
</evidence>
<keyword evidence="1" id="KW-1133">Transmembrane helix</keyword>
<feature type="domain" description="GGDEF" evidence="2">
    <location>
        <begin position="84"/>
        <end position="217"/>
    </location>
</feature>
<proteinExistence type="predicted"/>
<dbReference type="PANTHER" id="PTHR46663">
    <property type="entry name" value="DIGUANYLATE CYCLASE DGCT-RELATED"/>
    <property type="match status" value="1"/>
</dbReference>
<dbReference type="Gene3D" id="3.30.70.270">
    <property type="match status" value="1"/>
</dbReference>
<dbReference type="InterPro" id="IPR052163">
    <property type="entry name" value="DGC-Regulatory_Protein"/>
</dbReference>
<accession>A0ABW6PL69</accession>
<dbReference type="EC" id="2.7.7.65" evidence="3"/>
<organism evidence="3 4">
    <name type="scientific">Nocardia thailandica</name>
    <dbReference type="NCBI Taxonomy" id="257275"/>
    <lineage>
        <taxon>Bacteria</taxon>
        <taxon>Bacillati</taxon>
        <taxon>Actinomycetota</taxon>
        <taxon>Actinomycetes</taxon>
        <taxon>Mycobacteriales</taxon>
        <taxon>Nocardiaceae</taxon>
        <taxon>Nocardia</taxon>
    </lineage>
</organism>
<dbReference type="SMART" id="SM00267">
    <property type="entry name" value="GGDEF"/>
    <property type="match status" value="1"/>
</dbReference>
<dbReference type="InterPro" id="IPR043128">
    <property type="entry name" value="Rev_trsase/Diguanyl_cyclase"/>
</dbReference>
<dbReference type="Pfam" id="PF00990">
    <property type="entry name" value="GGDEF"/>
    <property type="match status" value="1"/>
</dbReference>
<protein>
    <submittedName>
        <fullName evidence="3">Diguanylate cyclase</fullName>
        <ecNumber evidence="3">2.7.7.65</ecNumber>
    </submittedName>
</protein>
<dbReference type="CDD" id="cd01949">
    <property type="entry name" value="GGDEF"/>
    <property type="match status" value="1"/>
</dbReference>
<dbReference type="SUPFAM" id="SSF55073">
    <property type="entry name" value="Nucleotide cyclase"/>
    <property type="match status" value="1"/>
</dbReference>
<feature type="transmembrane region" description="Helical" evidence="1">
    <location>
        <begin position="22"/>
        <end position="43"/>
    </location>
</feature>
<keyword evidence="1" id="KW-0812">Transmembrane</keyword>
<dbReference type="PANTHER" id="PTHR46663:SF3">
    <property type="entry name" value="SLL0267 PROTEIN"/>
    <property type="match status" value="1"/>
</dbReference>
<keyword evidence="4" id="KW-1185">Reference proteome</keyword>
<dbReference type="GO" id="GO:0052621">
    <property type="term" value="F:diguanylate cyclase activity"/>
    <property type="evidence" value="ECO:0007669"/>
    <property type="project" value="UniProtKB-EC"/>
</dbReference>
<keyword evidence="3" id="KW-0808">Transferase</keyword>
<dbReference type="InterPro" id="IPR000160">
    <property type="entry name" value="GGDEF_dom"/>
</dbReference>
<dbReference type="RefSeq" id="WP_387699808.1">
    <property type="nucleotide sequence ID" value="NZ_JBIAMX010000004.1"/>
</dbReference>
<keyword evidence="3" id="KW-0548">Nucleotidyltransferase</keyword>
<comment type="caution">
    <text evidence="3">The sequence shown here is derived from an EMBL/GenBank/DDBJ whole genome shotgun (WGS) entry which is preliminary data.</text>
</comment>
<sequence length="233" mass="24682">MLVLVSLAGVIGADLGTIDRIVVSVLLTLLLIGVLVRSERAIADSSRSERRARYQAEHDVLTGLVNRTALLRAPQRRRAEWAGRPLCLLFIDLDGFKAVNDSYGHAVGDELIANAAARIRRAAGPDLVTARYGGDEFVVLGAIHRAEAALLAERLLGAFVRPFELSCGEVPITASIGVATCGGRADASIVYDLLREADSAMYHAKEFGLGVAMHGRTAAPTRRAAVDAAGTAV</sequence>
<dbReference type="Proteomes" id="UP001601444">
    <property type="component" value="Unassembled WGS sequence"/>
</dbReference>
<name>A0ABW6PL69_9NOCA</name>
<evidence type="ECO:0000313" key="3">
    <source>
        <dbReference type="EMBL" id="MFF0543142.1"/>
    </source>
</evidence>
<dbReference type="EMBL" id="JBIAMX010000004">
    <property type="protein sequence ID" value="MFF0543142.1"/>
    <property type="molecule type" value="Genomic_DNA"/>
</dbReference>
<gene>
    <name evidence="3" type="ORF">ACFYTF_09905</name>
</gene>
<dbReference type="NCBIfam" id="TIGR00254">
    <property type="entry name" value="GGDEF"/>
    <property type="match status" value="1"/>
</dbReference>
<evidence type="ECO:0000256" key="1">
    <source>
        <dbReference type="SAM" id="Phobius"/>
    </source>
</evidence>
<dbReference type="InterPro" id="IPR029787">
    <property type="entry name" value="Nucleotide_cyclase"/>
</dbReference>
<dbReference type="PROSITE" id="PS50887">
    <property type="entry name" value="GGDEF"/>
    <property type="match status" value="1"/>
</dbReference>
<reference evidence="3 4" key="1">
    <citation type="submission" date="2024-10" db="EMBL/GenBank/DDBJ databases">
        <title>The Natural Products Discovery Center: Release of the First 8490 Sequenced Strains for Exploring Actinobacteria Biosynthetic Diversity.</title>
        <authorList>
            <person name="Kalkreuter E."/>
            <person name="Kautsar S.A."/>
            <person name="Yang D."/>
            <person name="Bader C.D."/>
            <person name="Teijaro C.N."/>
            <person name="Fluegel L."/>
            <person name="Davis C.M."/>
            <person name="Simpson J.R."/>
            <person name="Lauterbach L."/>
            <person name="Steele A.D."/>
            <person name="Gui C."/>
            <person name="Meng S."/>
            <person name="Li G."/>
            <person name="Viehrig K."/>
            <person name="Ye F."/>
            <person name="Su P."/>
            <person name="Kiefer A.F."/>
            <person name="Nichols A."/>
            <person name="Cepeda A.J."/>
            <person name="Yan W."/>
            <person name="Fan B."/>
            <person name="Jiang Y."/>
            <person name="Adhikari A."/>
            <person name="Zheng C.-J."/>
            <person name="Schuster L."/>
            <person name="Cowan T.M."/>
            <person name="Smanski M.J."/>
            <person name="Chevrette M.G."/>
            <person name="De Carvalho L.P.S."/>
            <person name="Shen B."/>
        </authorList>
    </citation>
    <scope>NUCLEOTIDE SEQUENCE [LARGE SCALE GENOMIC DNA]</scope>
    <source>
        <strain evidence="3 4">NPDC004045</strain>
    </source>
</reference>